<evidence type="ECO:0000313" key="1">
    <source>
        <dbReference type="EMBL" id="RZC55888.1"/>
    </source>
</evidence>
<protein>
    <submittedName>
        <fullName evidence="1">Uncharacterized protein</fullName>
    </submittedName>
</protein>
<dbReference type="Proteomes" id="UP000316621">
    <property type="component" value="Chromosome 3"/>
</dbReference>
<reference evidence="1 2" key="1">
    <citation type="journal article" date="2018" name="Science">
        <title>The opium poppy genome and morphinan production.</title>
        <authorList>
            <person name="Guo L."/>
            <person name="Winzer T."/>
            <person name="Yang X."/>
            <person name="Li Y."/>
            <person name="Ning Z."/>
            <person name="He Z."/>
            <person name="Teodor R."/>
            <person name="Lu Y."/>
            <person name="Bowser T.A."/>
            <person name="Graham I.A."/>
            <person name="Ye K."/>
        </authorList>
    </citation>
    <scope>NUCLEOTIDE SEQUENCE [LARGE SCALE GENOMIC DNA]</scope>
    <source>
        <strain evidence="2">cv. HN1</strain>
        <tissue evidence="1">Leaves</tissue>
    </source>
</reference>
<keyword evidence="2" id="KW-1185">Reference proteome</keyword>
<organism evidence="1 2">
    <name type="scientific">Papaver somniferum</name>
    <name type="common">Opium poppy</name>
    <dbReference type="NCBI Taxonomy" id="3469"/>
    <lineage>
        <taxon>Eukaryota</taxon>
        <taxon>Viridiplantae</taxon>
        <taxon>Streptophyta</taxon>
        <taxon>Embryophyta</taxon>
        <taxon>Tracheophyta</taxon>
        <taxon>Spermatophyta</taxon>
        <taxon>Magnoliopsida</taxon>
        <taxon>Ranunculales</taxon>
        <taxon>Papaveraceae</taxon>
        <taxon>Papaveroideae</taxon>
        <taxon>Papaver</taxon>
    </lineage>
</organism>
<gene>
    <name evidence="1" type="ORF">C5167_014795</name>
</gene>
<name>A0A4Y7J7Z6_PAPSO</name>
<evidence type="ECO:0000313" key="2">
    <source>
        <dbReference type="Proteomes" id="UP000316621"/>
    </source>
</evidence>
<dbReference type="AlphaFoldDB" id="A0A4Y7J7Z6"/>
<dbReference type="EMBL" id="CM010717">
    <property type="protein sequence ID" value="RZC55888.1"/>
    <property type="molecule type" value="Genomic_DNA"/>
</dbReference>
<accession>A0A4Y7J7Z6</accession>
<proteinExistence type="predicted"/>
<feature type="non-terminal residue" evidence="1">
    <location>
        <position position="1"/>
    </location>
</feature>
<dbReference type="Gramene" id="RZC55888">
    <property type="protein sequence ID" value="RZC55888"/>
    <property type="gene ID" value="C5167_014795"/>
</dbReference>
<sequence length="52" mass="5903">ERQLECILGTYGSRRDAILLEETEDVKDLKPMSDCVLIKVEEAGKGLLVDYF</sequence>